<accession>A0A167I946</accession>
<evidence type="ECO:0000313" key="9">
    <source>
        <dbReference type="Proteomes" id="UP000076738"/>
    </source>
</evidence>
<sequence>LLAPALASSGDRSPAFQSCLTHCTSTTCSALNPSPPLLALALRLTRWSCADNCAYECMHSLESLPGAKPQQYYGKWPFIRLLGAQEPLAVLASIGNGWMHVRGLRHIRRRLSGWQDGLGLQRWLEIYAYVGMNAWLWSTVFHTRDTPWTERADYFSAAGALMYSFYFTLVRLLHLYTPSAAHWRYRLFGLLALVYAAHVSYLTWLPSVLKHLPRFDYGYNMLFAVLLGLSHNFLWLLATSSGTSIFPPPQIRNSYKPLAFVLLTTAATSLELLDFPPLWGALDAHALWHVVTIPIVPFWYGWLVQDVGDVEAEAARLRGERVK</sequence>
<evidence type="ECO:0000256" key="6">
    <source>
        <dbReference type="ARBA" id="ARBA00023136"/>
    </source>
</evidence>
<comment type="subcellular location">
    <subcellularLocation>
        <location evidence="1">Endomembrane system</location>
        <topology evidence="1">Multi-pass membrane protein</topology>
    </subcellularLocation>
    <subcellularLocation>
        <location evidence="7">Endoplasmic reticulum membrane</location>
        <topology evidence="7">Multi-pass membrane protein</topology>
    </subcellularLocation>
</comment>
<dbReference type="OrthoDB" id="419770at2759"/>
<dbReference type="GO" id="GO:0005789">
    <property type="term" value="C:endoplasmic reticulum membrane"/>
    <property type="evidence" value="ECO:0007669"/>
    <property type="project" value="UniProtKB-SubCell"/>
</dbReference>
<comment type="similarity">
    <text evidence="7">Belongs to the PGAP3 family.</text>
</comment>
<dbReference type="GO" id="GO:0016788">
    <property type="term" value="F:hydrolase activity, acting on ester bonds"/>
    <property type="evidence" value="ECO:0007669"/>
    <property type="project" value="TreeGrafter"/>
</dbReference>
<keyword evidence="3 7" id="KW-0812">Transmembrane</keyword>
<feature type="transmembrane region" description="Helical" evidence="7">
    <location>
        <begin position="122"/>
        <end position="142"/>
    </location>
</feature>
<keyword evidence="4" id="KW-0732">Signal</keyword>
<dbReference type="STRING" id="1330018.A0A167I946"/>
<evidence type="ECO:0000256" key="5">
    <source>
        <dbReference type="ARBA" id="ARBA00022989"/>
    </source>
</evidence>
<dbReference type="Proteomes" id="UP000076738">
    <property type="component" value="Unassembled WGS sequence"/>
</dbReference>
<keyword evidence="5 7" id="KW-1133">Transmembrane helix</keyword>
<evidence type="ECO:0000256" key="4">
    <source>
        <dbReference type="ARBA" id="ARBA00022729"/>
    </source>
</evidence>
<feature type="transmembrane region" description="Helical" evidence="7">
    <location>
        <begin position="154"/>
        <end position="173"/>
    </location>
</feature>
<protein>
    <recommendedName>
        <fullName evidence="7">Post-GPI attachment to proteins factor 3</fullName>
    </recommendedName>
</protein>
<feature type="transmembrane region" description="Helical" evidence="7">
    <location>
        <begin position="285"/>
        <end position="303"/>
    </location>
</feature>
<dbReference type="GO" id="GO:0006506">
    <property type="term" value="P:GPI anchor biosynthetic process"/>
    <property type="evidence" value="ECO:0007669"/>
    <property type="project" value="UniProtKB-KW"/>
</dbReference>
<keyword evidence="6 7" id="KW-0472">Membrane</keyword>
<gene>
    <name evidence="8" type="ORF">CALVIDRAFT_472137</name>
</gene>
<feature type="non-terminal residue" evidence="8">
    <location>
        <position position="323"/>
    </location>
</feature>
<comment type="caution">
    <text evidence="7">Lacks conserved residue(s) required for the propagation of feature annotation.</text>
</comment>
<feature type="non-terminal residue" evidence="8">
    <location>
        <position position="1"/>
    </location>
</feature>
<evidence type="ECO:0000256" key="1">
    <source>
        <dbReference type="ARBA" id="ARBA00004127"/>
    </source>
</evidence>
<dbReference type="EMBL" id="KV417311">
    <property type="protein sequence ID" value="KZO92413.1"/>
    <property type="molecule type" value="Genomic_DNA"/>
</dbReference>
<evidence type="ECO:0000256" key="2">
    <source>
        <dbReference type="ARBA" id="ARBA00022502"/>
    </source>
</evidence>
<dbReference type="InterPro" id="IPR007217">
    <property type="entry name" value="Per1-like"/>
</dbReference>
<keyword evidence="2 7" id="KW-0337">GPI-anchor biosynthesis</keyword>
<keyword evidence="9" id="KW-1185">Reference proteome</keyword>
<evidence type="ECO:0000256" key="7">
    <source>
        <dbReference type="RuleBase" id="RU365066"/>
    </source>
</evidence>
<evidence type="ECO:0000313" key="8">
    <source>
        <dbReference type="EMBL" id="KZO92413.1"/>
    </source>
</evidence>
<evidence type="ECO:0000256" key="3">
    <source>
        <dbReference type="ARBA" id="ARBA00022692"/>
    </source>
</evidence>
<organism evidence="8 9">
    <name type="scientific">Calocera viscosa (strain TUFC12733)</name>
    <dbReference type="NCBI Taxonomy" id="1330018"/>
    <lineage>
        <taxon>Eukaryota</taxon>
        <taxon>Fungi</taxon>
        <taxon>Dikarya</taxon>
        <taxon>Basidiomycota</taxon>
        <taxon>Agaricomycotina</taxon>
        <taxon>Dacrymycetes</taxon>
        <taxon>Dacrymycetales</taxon>
        <taxon>Dacrymycetaceae</taxon>
        <taxon>Calocera</taxon>
    </lineage>
</organism>
<feature type="transmembrane region" description="Helical" evidence="7">
    <location>
        <begin position="185"/>
        <end position="205"/>
    </location>
</feature>
<dbReference type="Pfam" id="PF04080">
    <property type="entry name" value="Per1"/>
    <property type="match status" value="1"/>
</dbReference>
<dbReference type="AlphaFoldDB" id="A0A167I946"/>
<feature type="transmembrane region" description="Helical" evidence="7">
    <location>
        <begin position="217"/>
        <end position="237"/>
    </location>
</feature>
<comment type="function">
    <text evidence="7">Involved in the lipid remodeling steps of GPI-anchor maturation.</text>
</comment>
<keyword evidence="7" id="KW-0256">Endoplasmic reticulum</keyword>
<dbReference type="PANTHER" id="PTHR13148">
    <property type="entry name" value="PER1-RELATED"/>
    <property type="match status" value="1"/>
</dbReference>
<name>A0A167I946_CALVF</name>
<reference evidence="8 9" key="1">
    <citation type="journal article" date="2016" name="Mol. Biol. Evol.">
        <title>Comparative Genomics of Early-Diverging Mushroom-Forming Fungi Provides Insights into the Origins of Lignocellulose Decay Capabilities.</title>
        <authorList>
            <person name="Nagy L.G."/>
            <person name="Riley R."/>
            <person name="Tritt A."/>
            <person name="Adam C."/>
            <person name="Daum C."/>
            <person name="Floudas D."/>
            <person name="Sun H."/>
            <person name="Yadav J.S."/>
            <person name="Pangilinan J."/>
            <person name="Larsson K.H."/>
            <person name="Matsuura K."/>
            <person name="Barry K."/>
            <person name="Labutti K."/>
            <person name="Kuo R."/>
            <person name="Ohm R.A."/>
            <person name="Bhattacharya S.S."/>
            <person name="Shirouzu T."/>
            <person name="Yoshinaga Y."/>
            <person name="Martin F.M."/>
            <person name="Grigoriev I.V."/>
            <person name="Hibbett D.S."/>
        </authorList>
    </citation>
    <scope>NUCLEOTIDE SEQUENCE [LARGE SCALE GENOMIC DNA]</scope>
    <source>
        <strain evidence="8 9">TUFC12733</strain>
    </source>
</reference>
<dbReference type="PANTHER" id="PTHR13148:SF0">
    <property type="entry name" value="POST-GPI ATTACHMENT TO PROTEINS FACTOR 3"/>
    <property type="match status" value="1"/>
</dbReference>
<proteinExistence type="inferred from homology"/>